<keyword evidence="4 6" id="KW-0442">Lipid degradation</keyword>
<comment type="similarity">
    <text evidence="2 6">Belongs to the AB hydrolase superfamily. Lipase family.</text>
</comment>
<dbReference type="AlphaFoldDB" id="A0A1D6K3R9"/>
<proteinExistence type="inferred from homology"/>
<dbReference type="EC" id="3.1.1.-" evidence="6"/>
<comment type="function">
    <text evidence="1 6">Acylhydrolase that catalyzes the hydrolysis of phospholipids at the sn-1 position.</text>
</comment>
<evidence type="ECO:0000256" key="2">
    <source>
        <dbReference type="ARBA" id="ARBA00010701"/>
    </source>
</evidence>
<feature type="region of interest" description="Disordered" evidence="7">
    <location>
        <begin position="284"/>
        <end position="303"/>
    </location>
</feature>
<dbReference type="Pfam" id="PF01764">
    <property type="entry name" value="Lipase_3"/>
    <property type="match status" value="1"/>
</dbReference>
<sequence>MPGSIASRWRELHGKDSWKGLLDPLDMDLRASVIAYGELAQATYDGFNTEARSPHAGACLYGHADLLAASDSAGGGAGGISDRYRVTKFVYATSGLHVPDAFLLLPQPALGQQEPWCRESNWMGYVAVATDEGAAALGRRDVVVAWRGTVRSLEWVNDLDFTPVPAAPVLGSAAAAHPRAMVHGGFLSLYTSSNASSKYNKLSARDQASGSMSMTQFLPSLLLRRNHRFFEVCLVLEEVRRLMELYKDEETSISVTGHSLGASLATLNAVDMVANGVNAPGAATATGTSGGSSSSPAQPQPQRAGCPVTAIVFASPRVGGPFFKAAFASFADLRALHVRNKGDVVPLYPPLGYVDVAVPLPIHTARSPWLRRPGTPQTLHNLECYLHGVAGEQGAAGGFRLEVGRDVALVNKGADALRDEYPVPARWRVALNKGMVRGADGRWALKDFEHI</sequence>
<dbReference type="CDD" id="cd00519">
    <property type="entry name" value="Lipase_3"/>
    <property type="match status" value="1"/>
</dbReference>
<dbReference type="GO" id="GO:0008970">
    <property type="term" value="F:phospholipase A1 activity"/>
    <property type="evidence" value="ECO:0007669"/>
    <property type="project" value="UniProtKB-UniRule"/>
</dbReference>
<dbReference type="EMBL" id="CM007647">
    <property type="protein sequence ID" value="ONL98275.1"/>
    <property type="molecule type" value="Genomic_DNA"/>
</dbReference>
<dbReference type="PANTHER" id="PTHR31828:SF53">
    <property type="entry name" value="PHOSPHOLIPASE A1"/>
    <property type="match status" value="1"/>
</dbReference>
<dbReference type="FunFam" id="3.40.50.1820:FF:000065">
    <property type="entry name" value="Phospholipase A1-II 3"/>
    <property type="match status" value="1"/>
</dbReference>
<dbReference type="InterPro" id="IPR033556">
    <property type="entry name" value="PLA"/>
</dbReference>
<evidence type="ECO:0000256" key="4">
    <source>
        <dbReference type="ARBA" id="ARBA00022963"/>
    </source>
</evidence>
<feature type="compositionally biased region" description="Low complexity" evidence="7">
    <location>
        <begin position="284"/>
        <end position="302"/>
    </location>
</feature>
<evidence type="ECO:0000313" key="9">
    <source>
        <dbReference type="EMBL" id="ONL98275.1"/>
    </source>
</evidence>
<gene>
    <name evidence="9" type="ORF">ZEAMMB73_Zm00001d029232</name>
</gene>
<keyword evidence="3 6" id="KW-0378">Hydrolase</keyword>
<feature type="domain" description="Fungal lipase-type" evidence="8">
    <location>
        <begin position="143"/>
        <end position="351"/>
    </location>
</feature>
<organism evidence="9">
    <name type="scientific">Zea mays</name>
    <name type="common">Maize</name>
    <dbReference type="NCBI Taxonomy" id="4577"/>
    <lineage>
        <taxon>Eukaryota</taxon>
        <taxon>Viridiplantae</taxon>
        <taxon>Streptophyta</taxon>
        <taxon>Embryophyta</taxon>
        <taxon>Tracheophyta</taxon>
        <taxon>Spermatophyta</taxon>
        <taxon>Magnoliopsida</taxon>
        <taxon>Liliopsida</taxon>
        <taxon>Poales</taxon>
        <taxon>Poaceae</taxon>
        <taxon>PACMAD clade</taxon>
        <taxon>Panicoideae</taxon>
        <taxon>Andropogonodae</taxon>
        <taxon>Andropogoneae</taxon>
        <taxon>Tripsacinae</taxon>
        <taxon>Zea</taxon>
    </lineage>
</organism>
<evidence type="ECO:0000256" key="5">
    <source>
        <dbReference type="ARBA" id="ARBA00023098"/>
    </source>
</evidence>
<protein>
    <recommendedName>
        <fullName evidence="6">Phospholipase A1</fullName>
        <ecNumber evidence="6">3.1.1.-</ecNumber>
    </recommendedName>
</protein>
<dbReference type="InterPro" id="IPR002921">
    <property type="entry name" value="Fungal_lipase-type"/>
</dbReference>
<dbReference type="GO" id="GO:0016042">
    <property type="term" value="P:lipid catabolic process"/>
    <property type="evidence" value="ECO:0007669"/>
    <property type="project" value="UniProtKB-UniRule"/>
</dbReference>
<reference evidence="9" key="1">
    <citation type="submission" date="2015-12" db="EMBL/GenBank/DDBJ databases">
        <title>Update maize B73 reference genome by single molecule sequencing technologies.</title>
        <authorList>
            <consortium name="Maize Genome Sequencing Project"/>
            <person name="Ware D."/>
        </authorList>
    </citation>
    <scope>NUCLEOTIDE SEQUENCE [LARGE SCALE GENOMIC DNA]</scope>
    <source>
        <tissue evidence="9">Seedling</tissue>
    </source>
</reference>
<evidence type="ECO:0000259" key="8">
    <source>
        <dbReference type="Pfam" id="PF01764"/>
    </source>
</evidence>
<dbReference type="STRING" id="4577.A0A1D6K3R9"/>
<dbReference type="SUPFAM" id="SSF53474">
    <property type="entry name" value="alpha/beta-Hydrolases"/>
    <property type="match status" value="1"/>
</dbReference>
<evidence type="ECO:0000256" key="7">
    <source>
        <dbReference type="SAM" id="MobiDB-lite"/>
    </source>
</evidence>
<dbReference type="SMR" id="A0A1D6K3R9"/>
<dbReference type="OMA" id="HPRAMVH"/>
<dbReference type="InParanoid" id="A0A1D6K3R9"/>
<dbReference type="GO" id="GO:0005737">
    <property type="term" value="C:cytoplasm"/>
    <property type="evidence" value="ECO:0007669"/>
    <property type="project" value="UniProtKB-ARBA"/>
</dbReference>
<dbReference type="eggNOG" id="KOG4569">
    <property type="taxonomic scope" value="Eukaryota"/>
</dbReference>
<dbReference type="Gene3D" id="3.40.50.1820">
    <property type="entry name" value="alpha/beta hydrolase"/>
    <property type="match status" value="1"/>
</dbReference>
<evidence type="ECO:0000256" key="3">
    <source>
        <dbReference type="ARBA" id="ARBA00022801"/>
    </source>
</evidence>
<accession>A0A1D6K3R9</accession>
<dbReference type="PANTHER" id="PTHR31828">
    <property type="entry name" value="PHOSPHOLIPASE A1-IIGAMMA"/>
    <property type="match status" value="1"/>
</dbReference>
<dbReference type="InterPro" id="IPR029058">
    <property type="entry name" value="AB_hydrolase_fold"/>
</dbReference>
<dbReference type="PaxDb" id="4577-GRMZM2G414278_P01"/>
<evidence type="ECO:0000256" key="6">
    <source>
        <dbReference type="RuleBase" id="RU367093"/>
    </source>
</evidence>
<evidence type="ECO:0000256" key="1">
    <source>
        <dbReference type="ARBA" id="ARBA00003523"/>
    </source>
</evidence>
<name>A0A1D6K3R9_MAIZE</name>
<keyword evidence="5 6" id="KW-0443">Lipid metabolism</keyword>